<dbReference type="SMART" id="SM00635">
    <property type="entry name" value="BID_2"/>
    <property type="match status" value="3"/>
</dbReference>
<evidence type="ECO:0000259" key="1">
    <source>
        <dbReference type="SMART" id="SM00635"/>
    </source>
</evidence>
<dbReference type="InterPro" id="IPR008964">
    <property type="entry name" value="Invasin/intimin_cell_adhesion"/>
</dbReference>
<dbReference type="InterPro" id="IPR003343">
    <property type="entry name" value="Big_2"/>
</dbReference>
<dbReference type="EMBL" id="JADIME010000034">
    <property type="protein sequence ID" value="MBO8464981.1"/>
    <property type="molecule type" value="Genomic_DNA"/>
</dbReference>
<feature type="domain" description="BIG2" evidence="1">
    <location>
        <begin position="196"/>
        <end position="272"/>
    </location>
</feature>
<name>A0A9D9I4Q1_9BACT</name>
<proteinExistence type="predicted"/>
<reference evidence="2" key="1">
    <citation type="submission" date="2020-10" db="EMBL/GenBank/DDBJ databases">
        <authorList>
            <person name="Gilroy R."/>
        </authorList>
    </citation>
    <scope>NUCLEOTIDE SEQUENCE</scope>
    <source>
        <strain evidence="2">10037</strain>
    </source>
</reference>
<dbReference type="Gene3D" id="2.60.40.1080">
    <property type="match status" value="3"/>
</dbReference>
<dbReference type="PROSITE" id="PS51257">
    <property type="entry name" value="PROKAR_LIPOPROTEIN"/>
    <property type="match status" value="1"/>
</dbReference>
<feature type="domain" description="BIG2" evidence="1">
    <location>
        <begin position="114"/>
        <end position="191"/>
    </location>
</feature>
<dbReference type="SUPFAM" id="SSF49373">
    <property type="entry name" value="Invasin/intimin cell-adhesion fragments"/>
    <property type="match status" value="3"/>
</dbReference>
<evidence type="ECO:0000313" key="2">
    <source>
        <dbReference type="EMBL" id="MBO8464981.1"/>
    </source>
</evidence>
<feature type="domain" description="BIG2" evidence="1">
    <location>
        <begin position="32"/>
        <end position="109"/>
    </location>
</feature>
<evidence type="ECO:0000313" key="3">
    <source>
        <dbReference type="Proteomes" id="UP000823597"/>
    </source>
</evidence>
<gene>
    <name evidence="2" type="ORF">IAB93_03175</name>
</gene>
<protein>
    <submittedName>
        <fullName evidence="2">Ig domain-containing protein</fullName>
    </submittedName>
</protein>
<accession>A0A9D9I4Q1</accession>
<organism evidence="2 3">
    <name type="scientific">Candidatus Merdivivens pullistercoris</name>
    <dbReference type="NCBI Taxonomy" id="2840873"/>
    <lineage>
        <taxon>Bacteria</taxon>
        <taxon>Pseudomonadati</taxon>
        <taxon>Bacteroidota</taxon>
        <taxon>Bacteroidia</taxon>
        <taxon>Bacteroidales</taxon>
        <taxon>Muribaculaceae</taxon>
        <taxon>Muribaculaceae incertae sedis</taxon>
        <taxon>Candidatus Merdivivens</taxon>
    </lineage>
</organism>
<dbReference type="AlphaFoldDB" id="A0A9D9I4Q1"/>
<sequence>MKVFQIQGIFLLAASVLSVCSCNEEPQKTAVALEKINLDKTELALEVGENYVLVAEAVPSDAEGYVLSWSSSAPEIASVDSSGLVTAISQGKATIEASSGNISAACEVTVKAIGVESIELNMDKATIQREETLQLTATVLPENADDKSVEWSSSDESIASVDSEGLVTGIGAGEASITATAGEMTAECSITVLGIPVESIELDVYEIEIQTGETRMLTATVLPENADDKTVSWSSSDESVATVNDGTVTAIAAGTASVTASCGDIQASCSVTVTAPSVSEPEIGSFYYSDGTWSSEPDNTKTMIGIVFWTGNPSQDDTILATEHPECTHGLVVSLEELEGPWQSNTMSYGALVDTWISANLSGYESILGGYGYDSQDNLNKMLGYNNTKAIEAFNNDPANSEWTVDVVENIQDFNESSPAPEGTSGWYLMSAKEASLLVTGSYDGNIYEIWQDITNANNLNGILSQIGAETLSNSLWTSTEIDAYSTSMIYSINCTDALLWTINKDYSNYNYRYILAF</sequence>
<comment type="caution">
    <text evidence="2">The sequence shown here is derived from an EMBL/GenBank/DDBJ whole genome shotgun (WGS) entry which is preliminary data.</text>
</comment>
<reference evidence="2" key="2">
    <citation type="journal article" date="2021" name="PeerJ">
        <title>Extensive microbial diversity within the chicken gut microbiome revealed by metagenomics and culture.</title>
        <authorList>
            <person name="Gilroy R."/>
            <person name="Ravi A."/>
            <person name="Getino M."/>
            <person name="Pursley I."/>
            <person name="Horton D.L."/>
            <person name="Alikhan N.F."/>
            <person name="Baker D."/>
            <person name="Gharbi K."/>
            <person name="Hall N."/>
            <person name="Watson M."/>
            <person name="Adriaenssens E.M."/>
            <person name="Foster-Nyarko E."/>
            <person name="Jarju S."/>
            <person name="Secka A."/>
            <person name="Antonio M."/>
            <person name="Oren A."/>
            <person name="Chaudhuri R.R."/>
            <person name="La Ragione R."/>
            <person name="Hildebrand F."/>
            <person name="Pallen M.J."/>
        </authorList>
    </citation>
    <scope>NUCLEOTIDE SEQUENCE</scope>
    <source>
        <strain evidence="2">10037</strain>
    </source>
</reference>
<dbReference type="Proteomes" id="UP000823597">
    <property type="component" value="Unassembled WGS sequence"/>
</dbReference>
<dbReference type="Pfam" id="PF02368">
    <property type="entry name" value="Big_2"/>
    <property type="match status" value="3"/>
</dbReference>